<dbReference type="EMBL" id="CAJVCH010547815">
    <property type="protein sequence ID" value="CAG7828506.1"/>
    <property type="molecule type" value="Genomic_DNA"/>
</dbReference>
<keyword evidence="8" id="KW-0012">Acyltransferase</keyword>
<dbReference type="PROSITE" id="PS50216">
    <property type="entry name" value="DHHC"/>
    <property type="match status" value="1"/>
</dbReference>
<dbReference type="PANTHER" id="PTHR24161">
    <property type="entry name" value="ANK_REP_REGION DOMAIN-CONTAINING PROTEIN-RELATED"/>
    <property type="match status" value="1"/>
</dbReference>
<evidence type="ECO:0000256" key="6">
    <source>
        <dbReference type="ARBA" id="ARBA00023136"/>
    </source>
</evidence>
<evidence type="ECO:0000313" key="12">
    <source>
        <dbReference type="Proteomes" id="UP000708208"/>
    </source>
</evidence>
<feature type="domain" description="Palmitoyltransferase DHHC" evidence="10">
    <location>
        <begin position="424"/>
        <end position="554"/>
    </location>
</feature>
<organism evidence="11 12">
    <name type="scientific">Allacma fusca</name>
    <dbReference type="NCBI Taxonomy" id="39272"/>
    <lineage>
        <taxon>Eukaryota</taxon>
        <taxon>Metazoa</taxon>
        <taxon>Ecdysozoa</taxon>
        <taxon>Arthropoda</taxon>
        <taxon>Hexapoda</taxon>
        <taxon>Collembola</taxon>
        <taxon>Symphypleona</taxon>
        <taxon>Sminthuridae</taxon>
        <taxon>Allacma</taxon>
    </lineage>
</organism>
<dbReference type="SMART" id="SM00248">
    <property type="entry name" value="ANK"/>
    <property type="match status" value="5"/>
</dbReference>
<feature type="transmembrane region" description="Helical" evidence="8">
    <location>
        <begin position="514"/>
        <end position="535"/>
    </location>
</feature>
<comment type="subcellular location">
    <subcellularLocation>
        <location evidence="1">Membrane</location>
        <topology evidence="1">Multi-pass membrane protein</topology>
    </subcellularLocation>
</comment>
<keyword evidence="4 8" id="KW-1133">Transmembrane helix</keyword>
<evidence type="ECO:0000256" key="5">
    <source>
        <dbReference type="ARBA" id="ARBA00023043"/>
    </source>
</evidence>
<comment type="caution">
    <text evidence="11">The sequence shown here is derived from an EMBL/GenBank/DDBJ whole genome shotgun (WGS) entry which is preliminary data.</text>
</comment>
<evidence type="ECO:0000256" key="8">
    <source>
        <dbReference type="RuleBase" id="RU079119"/>
    </source>
</evidence>
<keyword evidence="2 8" id="KW-0812">Transmembrane</keyword>
<comment type="domain">
    <text evidence="8">The DHHC domain is required for palmitoyltransferase activity.</text>
</comment>
<dbReference type="AlphaFoldDB" id="A0A8J2PUH2"/>
<dbReference type="Pfam" id="PF01529">
    <property type="entry name" value="DHHC"/>
    <property type="match status" value="1"/>
</dbReference>
<evidence type="ECO:0000256" key="1">
    <source>
        <dbReference type="ARBA" id="ARBA00004141"/>
    </source>
</evidence>
<dbReference type="Proteomes" id="UP000708208">
    <property type="component" value="Unassembled WGS sequence"/>
</dbReference>
<protein>
    <recommendedName>
        <fullName evidence="8">Palmitoyltransferase</fullName>
        <ecNumber evidence="8">2.3.1.225</ecNumber>
    </recommendedName>
</protein>
<dbReference type="PROSITE" id="PS50297">
    <property type="entry name" value="ANK_REP_REGION"/>
    <property type="match status" value="2"/>
</dbReference>
<evidence type="ECO:0000313" key="11">
    <source>
        <dbReference type="EMBL" id="CAG7828506.1"/>
    </source>
</evidence>
<dbReference type="GO" id="GO:0016020">
    <property type="term" value="C:membrane"/>
    <property type="evidence" value="ECO:0007669"/>
    <property type="project" value="UniProtKB-SubCell"/>
</dbReference>
<dbReference type="PROSITE" id="PS50088">
    <property type="entry name" value="ANK_REPEAT"/>
    <property type="match status" value="2"/>
</dbReference>
<keyword evidence="3" id="KW-0677">Repeat</keyword>
<keyword evidence="6 8" id="KW-0472">Membrane</keyword>
<gene>
    <name evidence="11" type="ORF">AFUS01_LOCUS38431</name>
</gene>
<feature type="transmembrane region" description="Helical" evidence="8">
    <location>
        <begin position="377"/>
        <end position="394"/>
    </location>
</feature>
<proteinExistence type="inferred from homology"/>
<evidence type="ECO:0000259" key="10">
    <source>
        <dbReference type="Pfam" id="PF01529"/>
    </source>
</evidence>
<feature type="transmembrane region" description="Helical" evidence="8">
    <location>
        <begin position="295"/>
        <end position="315"/>
    </location>
</feature>
<reference evidence="11" key="1">
    <citation type="submission" date="2021-06" db="EMBL/GenBank/DDBJ databases">
        <authorList>
            <person name="Hodson N. C."/>
            <person name="Mongue J. A."/>
            <person name="Jaron S. K."/>
        </authorList>
    </citation>
    <scope>NUCLEOTIDE SEQUENCE</scope>
</reference>
<comment type="catalytic activity">
    <reaction evidence="8">
        <text>L-cysteinyl-[protein] + hexadecanoyl-CoA = S-hexadecanoyl-L-cysteinyl-[protein] + CoA</text>
        <dbReference type="Rhea" id="RHEA:36683"/>
        <dbReference type="Rhea" id="RHEA-COMP:10131"/>
        <dbReference type="Rhea" id="RHEA-COMP:11032"/>
        <dbReference type="ChEBI" id="CHEBI:29950"/>
        <dbReference type="ChEBI" id="CHEBI:57287"/>
        <dbReference type="ChEBI" id="CHEBI:57379"/>
        <dbReference type="ChEBI" id="CHEBI:74151"/>
        <dbReference type="EC" id="2.3.1.225"/>
    </reaction>
</comment>
<keyword evidence="12" id="KW-1185">Reference proteome</keyword>
<accession>A0A8J2PUH2</accession>
<dbReference type="GO" id="GO:0019706">
    <property type="term" value="F:protein-cysteine S-palmitoyltransferase activity"/>
    <property type="evidence" value="ECO:0007669"/>
    <property type="project" value="UniProtKB-EC"/>
</dbReference>
<evidence type="ECO:0000256" key="9">
    <source>
        <dbReference type="SAM" id="MobiDB-lite"/>
    </source>
</evidence>
<feature type="transmembrane region" description="Helical" evidence="8">
    <location>
        <begin position="472"/>
        <end position="494"/>
    </location>
</feature>
<feature type="transmembrane region" description="Helical" evidence="8">
    <location>
        <begin position="321"/>
        <end position="339"/>
    </location>
</feature>
<dbReference type="PANTHER" id="PTHR24161:SF85">
    <property type="entry name" value="PALMITOYLTRANSFERASE HIP14"/>
    <property type="match status" value="1"/>
</dbReference>
<dbReference type="Pfam" id="PF12796">
    <property type="entry name" value="Ank_2"/>
    <property type="match status" value="2"/>
</dbReference>
<keyword evidence="8" id="KW-0808">Transferase</keyword>
<comment type="similarity">
    <text evidence="8">Belongs to the DHHC palmitoyltransferase family.</text>
</comment>
<dbReference type="InterPro" id="IPR001594">
    <property type="entry name" value="Palmitoyltrfase_DHHC"/>
</dbReference>
<evidence type="ECO:0000256" key="3">
    <source>
        <dbReference type="ARBA" id="ARBA00022737"/>
    </source>
</evidence>
<feature type="repeat" description="ANK" evidence="7">
    <location>
        <begin position="113"/>
        <end position="145"/>
    </location>
</feature>
<feature type="transmembrane region" description="Helical" evidence="8">
    <location>
        <begin position="351"/>
        <end position="371"/>
    </location>
</feature>
<evidence type="ECO:0000256" key="4">
    <source>
        <dbReference type="ARBA" id="ARBA00022989"/>
    </source>
</evidence>
<feature type="region of interest" description="Disordered" evidence="9">
    <location>
        <begin position="1"/>
        <end position="26"/>
    </location>
</feature>
<evidence type="ECO:0000256" key="7">
    <source>
        <dbReference type="PROSITE-ProRule" id="PRU00023"/>
    </source>
</evidence>
<dbReference type="EC" id="2.3.1.225" evidence="8"/>
<feature type="repeat" description="ANK" evidence="7">
    <location>
        <begin position="213"/>
        <end position="245"/>
    </location>
</feature>
<dbReference type="InterPro" id="IPR002110">
    <property type="entry name" value="Ankyrin_rpt"/>
</dbReference>
<sequence>MDPKTEEGNQCQINHESAPAQFGPSLNQNKNYKELTTDFDESKFFQLKQAVLNGNLDECMKLLTMSQRLNINHIEAEKYKHSLLYHTARTNRPDICELLIRKGAIIDYPSGSDGFTPLHIACQCGHLRIVALLLRQLANPMKTNNFGLNCLHLSAARGNALIITYLLAKNYPRDSVDLEGKTPLIYASGILGDDSTRALLQFGATTHNKDFIGGNNALHGAIRSKNRAVVKLLLKNGANILDENYERESPLQLLLQDDRFWFQADQELVRLAIIRTGKRRGVLYERIKKFRKVRVYSWPIFLLPFLLLTWPGQILQSEASYWVKVLLLCLCIFVVNKSLKNVGEDEFNRIIPLSFYLSLKILMNWTWFFWVRTQTSISAYFVLASLIAWVGFFLSSKSDPGYCKVSDRIRNEQIIELCQQGNLNDRHWCSTCLLRKPLRSKHCVHCNKCVARHDHHCPWMRNCIGWKNHKSFMLFLTGDVLSCLIYLSGVVSHLETKNSPEVNGFLSNCLQNTCLSYFATWVFIMAVITLVLLLLQIYQIVWLGMTTNERLNWKRYHQELYSSYPSNVSPFNEGILRNMFNFIEIDFWNNISPQDRVDWNSQSSDNMKCATVAITSVVLIVSTAFGMEESLDTSLIKTTNLSIFNYNFDYTVPVLPVGRQIEFPSFYTVDGANLNQPCNLKLYEEYILPMYRAIDRESFLIMPNTSCAIHGLCC</sequence>
<evidence type="ECO:0000256" key="2">
    <source>
        <dbReference type="ARBA" id="ARBA00022692"/>
    </source>
</evidence>
<dbReference type="OrthoDB" id="6781668at2759"/>
<name>A0A8J2PUH2_9HEXA</name>
<keyword evidence="5 7" id="KW-0040">ANK repeat</keyword>